<gene>
    <name evidence="7" type="ORF">FNU76_14975</name>
</gene>
<evidence type="ECO:0000256" key="1">
    <source>
        <dbReference type="ARBA" id="ARBA00004651"/>
    </source>
</evidence>
<evidence type="ECO:0000256" key="3">
    <source>
        <dbReference type="ARBA" id="ARBA00022692"/>
    </source>
</evidence>
<dbReference type="EMBL" id="CP041730">
    <property type="protein sequence ID" value="QDQ27551.1"/>
    <property type="molecule type" value="Genomic_DNA"/>
</dbReference>
<evidence type="ECO:0000313" key="7">
    <source>
        <dbReference type="EMBL" id="QDQ27551.1"/>
    </source>
</evidence>
<evidence type="ECO:0000256" key="2">
    <source>
        <dbReference type="ARBA" id="ARBA00022475"/>
    </source>
</evidence>
<dbReference type="GO" id="GO:0005886">
    <property type="term" value="C:plasma membrane"/>
    <property type="evidence" value="ECO:0007669"/>
    <property type="project" value="UniProtKB-SubCell"/>
</dbReference>
<feature type="transmembrane region" description="Helical" evidence="6">
    <location>
        <begin position="75"/>
        <end position="98"/>
    </location>
</feature>
<dbReference type="OrthoDB" id="9797028at2"/>
<keyword evidence="4 6" id="KW-1133">Transmembrane helix</keyword>
<protein>
    <submittedName>
        <fullName evidence="7">YihY/virulence factor BrkB family protein</fullName>
    </submittedName>
</protein>
<keyword evidence="5 6" id="KW-0472">Membrane</keyword>
<dbReference type="AlphaFoldDB" id="A0A516SHB6"/>
<evidence type="ECO:0000256" key="5">
    <source>
        <dbReference type="ARBA" id="ARBA00023136"/>
    </source>
</evidence>
<dbReference type="PIRSF" id="PIRSF035875">
    <property type="entry name" value="RNase_BN"/>
    <property type="match status" value="1"/>
</dbReference>
<organism evidence="7 8">
    <name type="scientific">Chitinimonas arctica</name>
    <dbReference type="NCBI Taxonomy" id="2594795"/>
    <lineage>
        <taxon>Bacteria</taxon>
        <taxon>Pseudomonadati</taxon>
        <taxon>Pseudomonadota</taxon>
        <taxon>Betaproteobacteria</taxon>
        <taxon>Neisseriales</taxon>
        <taxon>Chitinibacteraceae</taxon>
        <taxon>Chitinimonas</taxon>
    </lineage>
</organism>
<evidence type="ECO:0000256" key="6">
    <source>
        <dbReference type="SAM" id="Phobius"/>
    </source>
</evidence>
<dbReference type="KEGG" id="cari:FNU76_14975"/>
<feature type="transmembrane region" description="Helical" evidence="6">
    <location>
        <begin position="137"/>
        <end position="156"/>
    </location>
</feature>
<evidence type="ECO:0000256" key="4">
    <source>
        <dbReference type="ARBA" id="ARBA00022989"/>
    </source>
</evidence>
<dbReference type="PANTHER" id="PTHR30213:SF1">
    <property type="entry name" value="INNER MEMBRANE PROTEIN YHJD"/>
    <property type="match status" value="1"/>
</dbReference>
<keyword evidence="3 6" id="KW-0812">Transmembrane</keyword>
<feature type="transmembrane region" description="Helical" evidence="6">
    <location>
        <begin position="263"/>
        <end position="287"/>
    </location>
</feature>
<dbReference type="Proteomes" id="UP000317550">
    <property type="component" value="Chromosome"/>
</dbReference>
<accession>A0A516SHB6</accession>
<proteinExistence type="predicted"/>
<keyword evidence="2" id="KW-1003">Cell membrane</keyword>
<dbReference type="PANTHER" id="PTHR30213">
    <property type="entry name" value="INNER MEMBRANE PROTEIN YHJD"/>
    <property type="match status" value="1"/>
</dbReference>
<dbReference type="InterPro" id="IPR017039">
    <property type="entry name" value="Virul_fac_BrkB"/>
</dbReference>
<feature type="transmembrane region" description="Helical" evidence="6">
    <location>
        <begin position="236"/>
        <end position="254"/>
    </location>
</feature>
<comment type="subcellular location">
    <subcellularLocation>
        <location evidence="1">Cell membrane</location>
        <topology evidence="1">Multi-pass membrane protein</topology>
    </subcellularLocation>
</comment>
<keyword evidence="8" id="KW-1185">Reference proteome</keyword>
<name>A0A516SHB6_9NEIS</name>
<reference evidence="8" key="1">
    <citation type="submission" date="2019-07" db="EMBL/GenBank/DDBJ databases">
        <title>Chitinimonas sp. nov., isolated from Ny-Alesund, arctica soil.</title>
        <authorList>
            <person name="Xu Q."/>
            <person name="Peng F."/>
        </authorList>
    </citation>
    <scope>NUCLEOTIDE SEQUENCE [LARGE SCALE GENOMIC DNA]</scope>
    <source>
        <strain evidence="8">R3-44</strain>
    </source>
</reference>
<evidence type="ECO:0000313" key="8">
    <source>
        <dbReference type="Proteomes" id="UP000317550"/>
    </source>
</evidence>
<sequence>MAFSSVFVSTSPSSNFRTLRPMGTLPATGSAMTPIDLALAYWEKIPRSIRSPLQLCWQAASRWLEAGGPQWGATIAFYAMFAMAPLLVLAITIASIFFGEEAARGQIVQQITGVVGHKAAQGVEAMIASAWHTDSNMLAGGIGLLTLLLGASGVFVELRRAFNAIFQVGRPLPAASDMPTAINAYLRARLIAFSLVLSTGLLVIMSLLLSSVLAALTTYLSRHWPRLADILSFSDLLISTLLITLSFAALVRWLPDERPPGRVVWAAALSSALLFALGKHLIGLYLGRTGVASSFGAAGSFVVIMSWVYYTTQILLLGAAFGMALRDVDGGEASERLPKATVPDG</sequence>
<feature type="transmembrane region" description="Helical" evidence="6">
    <location>
        <begin position="190"/>
        <end position="216"/>
    </location>
</feature>
<dbReference type="Pfam" id="PF03631">
    <property type="entry name" value="Virul_fac_BrkB"/>
    <property type="match status" value="1"/>
</dbReference>